<evidence type="ECO:0000313" key="3">
    <source>
        <dbReference type="Proteomes" id="UP000248423"/>
    </source>
</evidence>
<dbReference type="OrthoDB" id="4501358at2759"/>
<keyword evidence="1" id="KW-1133">Transmembrane helix</keyword>
<feature type="transmembrane region" description="Helical" evidence="1">
    <location>
        <begin position="12"/>
        <end position="32"/>
    </location>
</feature>
<name>A0A319F5E4_ASPSB</name>
<accession>A0A319F5E4</accession>
<feature type="transmembrane region" description="Helical" evidence="1">
    <location>
        <begin position="159"/>
        <end position="178"/>
    </location>
</feature>
<feature type="transmembrane region" description="Helical" evidence="1">
    <location>
        <begin position="134"/>
        <end position="153"/>
    </location>
</feature>
<keyword evidence="1" id="KW-0812">Transmembrane</keyword>
<dbReference type="AlphaFoldDB" id="A0A319F5E4"/>
<dbReference type="VEuPathDB" id="FungiDB:BO78DRAFT_424570"/>
<keyword evidence="1" id="KW-0472">Membrane</keyword>
<evidence type="ECO:0000313" key="2">
    <source>
        <dbReference type="EMBL" id="PYI00373.1"/>
    </source>
</evidence>
<dbReference type="Proteomes" id="UP000248423">
    <property type="component" value="Unassembled WGS sequence"/>
</dbReference>
<reference evidence="2 3" key="1">
    <citation type="submission" date="2018-02" db="EMBL/GenBank/DDBJ databases">
        <title>The genomes of Aspergillus section Nigri reveals drivers in fungal speciation.</title>
        <authorList>
            <consortium name="DOE Joint Genome Institute"/>
            <person name="Vesth T.C."/>
            <person name="Nybo J."/>
            <person name="Theobald S."/>
            <person name="Brandl J."/>
            <person name="Frisvad J.C."/>
            <person name="Nielsen K.F."/>
            <person name="Lyhne E.K."/>
            <person name="Kogle M.E."/>
            <person name="Kuo A."/>
            <person name="Riley R."/>
            <person name="Clum A."/>
            <person name="Nolan M."/>
            <person name="Lipzen A."/>
            <person name="Salamov A."/>
            <person name="Henrissat B."/>
            <person name="Wiebenga A."/>
            <person name="De vries R.P."/>
            <person name="Grigoriev I.V."/>
            <person name="Mortensen U.H."/>
            <person name="Andersen M.R."/>
            <person name="Baker S.E."/>
        </authorList>
    </citation>
    <scope>NUCLEOTIDE SEQUENCE [LARGE SCALE GENOMIC DNA]</scope>
    <source>
        <strain evidence="2 3">CBS 121057</strain>
    </source>
</reference>
<proteinExistence type="predicted"/>
<organism evidence="2 3">
    <name type="scientific">Aspergillus sclerotiicarbonarius (strain CBS 121057 / IBT 28362)</name>
    <dbReference type="NCBI Taxonomy" id="1448318"/>
    <lineage>
        <taxon>Eukaryota</taxon>
        <taxon>Fungi</taxon>
        <taxon>Dikarya</taxon>
        <taxon>Ascomycota</taxon>
        <taxon>Pezizomycotina</taxon>
        <taxon>Eurotiomycetes</taxon>
        <taxon>Eurotiomycetidae</taxon>
        <taxon>Eurotiales</taxon>
        <taxon>Aspergillaceae</taxon>
        <taxon>Aspergillus</taxon>
        <taxon>Aspergillus subgen. Circumdati</taxon>
    </lineage>
</organism>
<protein>
    <submittedName>
        <fullName evidence="2">Uncharacterized protein</fullName>
    </submittedName>
</protein>
<dbReference type="EMBL" id="KZ826456">
    <property type="protein sequence ID" value="PYI00373.1"/>
    <property type="molecule type" value="Genomic_DNA"/>
</dbReference>
<sequence>MTLAWLANFGWHILNILYLPFGFMYSLLWAFYPSAGQSSKNDLDRETTTKILRPLYLLFAASEAAEAHLRTADTKFLNRDITVYIPGDSSEMDQILKEYKAPVAHVKNPKHSLFSKTICSIIRGLGQCQNKNKVIYVIASTILTWCICTIQSYKYSYAIAGIVGCVLGMIFTATSGYVHNSPPTRPVPQGHRIVNYQGLMSRAMKSAGIRYVHIRPLPYIFNGDGILEHYQIQGLEVPKTGITFREIYVTHFCSQEIFIQRPMPGKTLWPGRELAIPHCDTHNVCYGRKSRAQVEMDDQDAIMNAFVDSWNRLDKSSTVDFYEPGISDKYVDFYFDVSAV</sequence>
<keyword evidence="3" id="KW-1185">Reference proteome</keyword>
<gene>
    <name evidence="2" type="ORF">BO78DRAFT_424570</name>
</gene>
<evidence type="ECO:0000256" key="1">
    <source>
        <dbReference type="SAM" id="Phobius"/>
    </source>
</evidence>